<keyword evidence="3 7" id="KW-0812">Transmembrane</keyword>
<dbReference type="Proteomes" id="UP000183585">
    <property type="component" value="Unassembled WGS sequence"/>
</dbReference>
<feature type="transmembrane region" description="Helical" evidence="7">
    <location>
        <begin position="21"/>
        <end position="43"/>
    </location>
</feature>
<dbReference type="GO" id="GO:0005886">
    <property type="term" value="C:plasma membrane"/>
    <property type="evidence" value="ECO:0007669"/>
    <property type="project" value="UniProtKB-SubCell"/>
</dbReference>
<name>A0A1C4XUQ1_9ACTN</name>
<dbReference type="PANTHER" id="PTHR30572:SF4">
    <property type="entry name" value="ABC TRANSPORTER PERMEASE YTRF"/>
    <property type="match status" value="1"/>
</dbReference>
<evidence type="ECO:0000256" key="2">
    <source>
        <dbReference type="ARBA" id="ARBA00022475"/>
    </source>
</evidence>
<feature type="transmembrane region" description="Helical" evidence="7">
    <location>
        <begin position="501"/>
        <end position="521"/>
    </location>
</feature>
<dbReference type="RefSeq" id="WP_074474649.1">
    <property type="nucleotide sequence ID" value="NZ_FMCT01000005.1"/>
</dbReference>
<keyword evidence="4 7" id="KW-1133">Transmembrane helix</keyword>
<feature type="transmembrane region" description="Helical" evidence="7">
    <location>
        <begin position="313"/>
        <end position="340"/>
    </location>
</feature>
<dbReference type="PANTHER" id="PTHR30572">
    <property type="entry name" value="MEMBRANE COMPONENT OF TRANSPORTER-RELATED"/>
    <property type="match status" value="1"/>
</dbReference>
<feature type="transmembrane region" description="Helical" evidence="7">
    <location>
        <begin position="360"/>
        <end position="387"/>
    </location>
</feature>
<keyword evidence="5 7" id="KW-0472">Membrane</keyword>
<protein>
    <submittedName>
        <fullName evidence="9">Putative ABC transport system permease protein</fullName>
    </submittedName>
</protein>
<feature type="domain" description="ABC3 transporter permease C-terminal" evidence="8">
    <location>
        <begin position="735"/>
        <end position="849"/>
    </location>
</feature>
<keyword evidence="10" id="KW-1185">Reference proteome</keyword>
<feature type="transmembrane region" description="Helical" evidence="7">
    <location>
        <begin position="727"/>
        <end position="756"/>
    </location>
</feature>
<reference evidence="10" key="1">
    <citation type="submission" date="2016-06" db="EMBL/GenBank/DDBJ databases">
        <authorList>
            <person name="Varghese N."/>
            <person name="Submissions Spin"/>
        </authorList>
    </citation>
    <scope>NUCLEOTIDE SEQUENCE [LARGE SCALE GENOMIC DNA]</scope>
    <source>
        <strain evidence="10">DSM 43168</strain>
    </source>
</reference>
<evidence type="ECO:0000256" key="6">
    <source>
        <dbReference type="ARBA" id="ARBA00038076"/>
    </source>
</evidence>
<accession>A0A1C4XUQ1</accession>
<evidence type="ECO:0000256" key="7">
    <source>
        <dbReference type="SAM" id="Phobius"/>
    </source>
</evidence>
<keyword evidence="2" id="KW-1003">Cell membrane</keyword>
<feature type="transmembrane region" description="Helical" evidence="7">
    <location>
        <begin position="450"/>
        <end position="480"/>
    </location>
</feature>
<dbReference type="InterPro" id="IPR003838">
    <property type="entry name" value="ABC3_permease_C"/>
</dbReference>
<dbReference type="EMBL" id="FMCT01000005">
    <property type="protein sequence ID" value="SCF11821.1"/>
    <property type="molecule type" value="Genomic_DNA"/>
</dbReference>
<sequence>MSRRAVLLRAQLVEAARRPARTLLMGLAVIVAAFVVFGTVLAYQVTERTVLAGFSGTPAAADLVVTGGDGVSLRTLDAARRLPGVAEAVGRTDAFHEFADDRGAGLSVYADPGAGPLATARVVQGRYPATAGELAVTRRTVDRLGLAVGGTVRLAGVAPDRPVGLTVVGVVDAPDDSGEAAYTTDAFAARLGGSDQLRQVEVRLAPGADPDAVSAALTRAASASDASAPGASAGPSDRAGDGVVVRTGAEARRAEADEVSGRVQDLFALVTMFVAIAVVAAVLVATSTFRIVFAQRMRQLALLRAVGAPRAGLFGALVVEGAGTGIVAGLAGVLAAYGVGHGLPPVLRAFGLAVASPGHPIAAAVAVALGAALVTALAVLAPAVTAARVAPLEALRTASTTAGRRGIGWARAGAGVLLAAGAVLAALLVASRLPGPDTENYDPVGPLLAIVASGALAYAALVALGPLLVRPVLAVVGWPLRRLGPLGRLAVGGVGGAPRRASAVSVVVALGVTLVAGALVGSASLGTLLKRELAGMAPADVAVTARGDEPLPAGLVQRVRGIGELDRVVPYRSSPEVRVAGAEVDGLTATDLDLRALATWADFGATAGRLTDAGPGRVVLLRFLAEEAGARPGDEVTVTRGDRSVRLRVAATMANTPVGAGLLVAPADLDRLGVPAGPTGLLADVAGDDEQARTAAAVRALRAAGGQQVGIVVTADDRDELDGQLGALLGVLLGVLGLTVVVAVVGVGTTTALSVVERTRESGLLRAVGMSRRRLGAMLTVEAGLYGVLGAALGLLLALPYSWLTVAALGQDAPVEFPAGQLAGVVLALAVATALAGLLPARRAARVSPVAALGAGD</sequence>
<dbReference type="AlphaFoldDB" id="A0A1C4XUQ1"/>
<comment type="similarity">
    <text evidence="6">Belongs to the ABC-4 integral membrane protein family.</text>
</comment>
<gene>
    <name evidence="9" type="ORF">GA0070563_105149</name>
</gene>
<organism evidence="9 10">
    <name type="scientific">Micromonospora carbonacea</name>
    <dbReference type="NCBI Taxonomy" id="47853"/>
    <lineage>
        <taxon>Bacteria</taxon>
        <taxon>Bacillati</taxon>
        <taxon>Actinomycetota</taxon>
        <taxon>Actinomycetes</taxon>
        <taxon>Micromonosporales</taxon>
        <taxon>Micromonosporaceae</taxon>
        <taxon>Micromonospora</taxon>
    </lineage>
</organism>
<dbReference type="InterPro" id="IPR050250">
    <property type="entry name" value="Macrolide_Exporter_MacB"/>
</dbReference>
<proteinExistence type="inferred from homology"/>
<evidence type="ECO:0000313" key="9">
    <source>
        <dbReference type="EMBL" id="SCF11821.1"/>
    </source>
</evidence>
<feature type="domain" description="ABC3 transporter permease C-terminal" evidence="8">
    <location>
        <begin position="272"/>
        <end position="388"/>
    </location>
</feature>
<evidence type="ECO:0000313" key="10">
    <source>
        <dbReference type="Proteomes" id="UP000183585"/>
    </source>
</evidence>
<feature type="transmembrane region" description="Helical" evidence="7">
    <location>
        <begin position="777"/>
        <end position="799"/>
    </location>
</feature>
<feature type="transmembrane region" description="Helical" evidence="7">
    <location>
        <begin position="819"/>
        <end position="839"/>
    </location>
</feature>
<dbReference type="STRING" id="47853.TK50_22435"/>
<evidence type="ECO:0000259" key="8">
    <source>
        <dbReference type="Pfam" id="PF02687"/>
    </source>
</evidence>
<comment type="subcellular location">
    <subcellularLocation>
        <location evidence="1">Cell membrane</location>
        <topology evidence="1">Multi-pass membrane protein</topology>
    </subcellularLocation>
</comment>
<feature type="transmembrane region" description="Helical" evidence="7">
    <location>
        <begin position="266"/>
        <end position="293"/>
    </location>
</feature>
<evidence type="ECO:0000256" key="3">
    <source>
        <dbReference type="ARBA" id="ARBA00022692"/>
    </source>
</evidence>
<evidence type="ECO:0000256" key="1">
    <source>
        <dbReference type="ARBA" id="ARBA00004651"/>
    </source>
</evidence>
<feature type="transmembrane region" description="Helical" evidence="7">
    <location>
        <begin position="408"/>
        <end position="430"/>
    </location>
</feature>
<dbReference type="GO" id="GO:0022857">
    <property type="term" value="F:transmembrane transporter activity"/>
    <property type="evidence" value="ECO:0007669"/>
    <property type="project" value="TreeGrafter"/>
</dbReference>
<dbReference type="Pfam" id="PF02687">
    <property type="entry name" value="FtsX"/>
    <property type="match status" value="2"/>
</dbReference>
<evidence type="ECO:0000256" key="4">
    <source>
        <dbReference type="ARBA" id="ARBA00022989"/>
    </source>
</evidence>
<evidence type="ECO:0000256" key="5">
    <source>
        <dbReference type="ARBA" id="ARBA00023136"/>
    </source>
</evidence>